<comment type="similarity">
    <text evidence="3 9">Belongs to the CobD/CbiB family.</text>
</comment>
<evidence type="ECO:0000256" key="5">
    <source>
        <dbReference type="ARBA" id="ARBA00022573"/>
    </source>
</evidence>
<comment type="subcellular location">
    <subcellularLocation>
        <location evidence="1 9">Cell membrane</location>
        <topology evidence="1 9">Multi-pass membrane protein</topology>
    </subcellularLocation>
</comment>
<dbReference type="GO" id="GO:0048472">
    <property type="term" value="F:threonine-phosphate decarboxylase activity"/>
    <property type="evidence" value="ECO:0007669"/>
    <property type="project" value="InterPro"/>
</dbReference>
<accession>A0A423PYQ7</accession>
<dbReference type="OrthoDB" id="9811967at2"/>
<proteinExistence type="inferred from homology"/>
<dbReference type="Pfam" id="PF03186">
    <property type="entry name" value="CobD_Cbib"/>
    <property type="match status" value="1"/>
</dbReference>
<keyword evidence="6 9" id="KW-0812">Transmembrane</keyword>
<evidence type="ECO:0000256" key="9">
    <source>
        <dbReference type="HAMAP-Rule" id="MF_00024"/>
    </source>
</evidence>
<dbReference type="InterPro" id="IPR004485">
    <property type="entry name" value="Cobalamin_biosynth_CobD/CbiB"/>
</dbReference>
<evidence type="ECO:0000313" key="10">
    <source>
        <dbReference type="EMBL" id="ROO30745.1"/>
    </source>
</evidence>
<organism evidence="10 11">
    <name type="scientific">Salinisphaera japonica YTM-1</name>
    <dbReference type="NCBI Taxonomy" id="1209778"/>
    <lineage>
        <taxon>Bacteria</taxon>
        <taxon>Pseudomonadati</taxon>
        <taxon>Pseudomonadota</taxon>
        <taxon>Gammaproteobacteria</taxon>
        <taxon>Salinisphaerales</taxon>
        <taxon>Salinisphaeraceae</taxon>
        <taxon>Salinisphaera</taxon>
    </lineage>
</organism>
<comment type="function">
    <text evidence="9">Converts cobyric acid to cobinamide by the addition of aminopropanol on the F carboxylic group.</text>
</comment>
<dbReference type="AlphaFoldDB" id="A0A423PYQ7"/>
<dbReference type="GO" id="GO:0015420">
    <property type="term" value="F:ABC-type vitamin B12 transporter activity"/>
    <property type="evidence" value="ECO:0007669"/>
    <property type="project" value="UniProtKB-UniRule"/>
</dbReference>
<keyword evidence="8 9" id="KW-0472">Membrane</keyword>
<evidence type="ECO:0000256" key="6">
    <source>
        <dbReference type="ARBA" id="ARBA00022692"/>
    </source>
</evidence>
<keyword evidence="11" id="KW-1185">Reference proteome</keyword>
<dbReference type="RefSeq" id="WP_123657434.1">
    <property type="nucleotide sequence ID" value="NZ_AYKG01000010.1"/>
</dbReference>
<dbReference type="PANTHER" id="PTHR34308:SF1">
    <property type="entry name" value="COBALAMIN BIOSYNTHESIS PROTEIN CBIB"/>
    <property type="match status" value="1"/>
</dbReference>
<keyword evidence="4 9" id="KW-1003">Cell membrane</keyword>
<evidence type="ECO:0000256" key="1">
    <source>
        <dbReference type="ARBA" id="ARBA00004651"/>
    </source>
</evidence>
<evidence type="ECO:0000256" key="3">
    <source>
        <dbReference type="ARBA" id="ARBA00006263"/>
    </source>
</evidence>
<keyword evidence="5 9" id="KW-0169">Cobalamin biosynthesis</keyword>
<dbReference type="GO" id="GO:0009236">
    <property type="term" value="P:cobalamin biosynthetic process"/>
    <property type="evidence" value="ECO:0007669"/>
    <property type="project" value="UniProtKB-UniRule"/>
</dbReference>
<comment type="caution">
    <text evidence="9">Lacks conserved residue(s) required for the propagation of feature annotation.</text>
</comment>
<dbReference type="InParanoid" id="A0A423PYQ7"/>
<reference evidence="10 11" key="1">
    <citation type="submission" date="2013-10" db="EMBL/GenBank/DDBJ databases">
        <title>Salinisphaera japonica YTM-1 Genome Sequencing.</title>
        <authorList>
            <person name="Lai Q."/>
            <person name="Li C."/>
            <person name="Shao Z."/>
        </authorList>
    </citation>
    <scope>NUCLEOTIDE SEQUENCE [LARGE SCALE GENOMIC DNA]</scope>
    <source>
        <strain evidence="10 11">YTM-1</strain>
    </source>
</reference>
<dbReference type="GO" id="GO:0005886">
    <property type="term" value="C:plasma membrane"/>
    <property type="evidence" value="ECO:0007669"/>
    <property type="project" value="UniProtKB-SubCell"/>
</dbReference>
<protein>
    <recommendedName>
        <fullName evidence="9">Cobalamin biosynthesis protein CobD</fullName>
    </recommendedName>
</protein>
<comment type="caution">
    <text evidence="10">The sequence shown here is derived from an EMBL/GenBank/DDBJ whole genome shotgun (WGS) entry which is preliminary data.</text>
</comment>
<evidence type="ECO:0000256" key="7">
    <source>
        <dbReference type="ARBA" id="ARBA00022989"/>
    </source>
</evidence>
<evidence type="ECO:0000256" key="8">
    <source>
        <dbReference type="ARBA" id="ARBA00023136"/>
    </source>
</evidence>
<feature type="transmembrane region" description="Helical" evidence="9">
    <location>
        <begin position="60"/>
        <end position="87"/>
    </location>
</feature>
<keyword evidence="7 9" id="KW-1133">Transmembrane helix</keyword>
<comment type="pathway">
    <text evidence="2 9">Cofactor biosynthesis; adenosylcobalamin biosynthesis.</text>
</comment>
<evidence type="ECO:0000313" key="11">
    <source>
        <dbReference type="Proteomes" id="UP000285310"/>
    </source>
</evidence>
<dbReference type="UniPathway" id="UPA00148"/>
<sequence length="305" mass="31306">MGLIFAVLAGLVADARFGEPSRGHPLVIFGGWADRLEARANDGTVAAGARAAGGLIGGPVLAITLVTLWLPSLLGWLVVAGLVAVSIGRRALADHARPVAQALADNDIVRARAATGRLVSRDTENMDAQAMRRATIESVLENSSDAIVAPLVWAAIGSLAGPPGAAAGVVLHRLANTLDAMWGYRTPRFEAFGRAAARLDDALNWPAARLTAGAFVVFGGRAAWRCWQGQAGKCASPNAGPVMCAGAGALGITLGGPASYHGQWQTKPEIGQGRPPVAGDIERALGLVDRSVALVASVIAGWALL</sequence>
<dbReference type="PANTHER" id="PTHR34308">
    <property type="entry name" value="COBALAMIN BIOSYNTHESIS PROTEIN CBIB"/>
    <property type="match status" value="1"/>
</dbReference>
<dbReference type="Proteomes" id="UP000285310">
    <property type="component" value="Unassembled WGS sequence"/>
</dbReference>
<name>A0A423PYQ7_9GAMM</name>
<evidence type="ECO:0000256" key="2">
    <source>
        <dbReference type="ARBA" id="ARBA00004953"/>
    </source>
</evidence>
<evidence type="ECO:0000256" key="4">
    <source>
        <dbReference type="ARBA" id="ARBA00022475"/>
    </source>
</evidence>
<gene>
    <name evidence="9" type="primary">cobD</name>
    <name evidence="10" type="ORF">SAJA_04440</name>
</gene>
<dbReference type="HAMAP" id="MF_00024">
    <property type="entry name" value="CobD_CbiB"/>
    <property type="match status" value="1"/>
</dbReference>
<dbReference type="EMBL" id="AYKG01000010">
    <property type="protein sequence ID" value="ROO30745.1"/>
    <property type="molecule type" value="Genomic_DNA"/>
</dbReference>